<evidence type="ECO:0000256" key="5">
    <source>
        <dbReference type="ARBA" id="ARBA00022927"/>
    </source>
</evidence>
<proteinExistence type="inferred from homology"/>
<evidence type="ECO:0000256" key="11">
    <source>
        <dbReference type="RuleBase" id="RU004349"/>
    </source>
</evidence>
<name>V4PF51_9CAUL</name>
<evidence type="ECO:0000256" key="3">
    <source>
        <dbReference type="ARBA" id="ARBA00022448"/>
    </source>
</evidence>
<dbReference type="Pfam" id="PF00344">
    <property type="entry name" value="SecY"/>
    <property type="match status" value="1"/>
</dbReference>
<dbReference type="EMBL" id="AWGB01000066">
    <property type="protein sequence ID" value="ESQ83970.1"/>
    <property type="molecule type" value="Genomic_DNA"/>
</dbReference>
<sequence>MGDHKGAGAPCEFEDFMASAAEQLAANMNFGAFSKATDLHKRLLFTLGALIVYRLGTYVPLPGINMVAFTQAFSGQSNGIFGMMNMFAGGAVERMAVFALNLMPYISASIIIQLMGSVYAPWEKLRKEGGEAGRKQLNQYTRYLTVVLALIQSFGIASAMQTSGLAIQSGPFFIITAVATLTGGTLFLMWLGEQITSRGIGNGSSMIIFAGIVAVLPRTVGSLLSMGSTGDIGPASLILIVAVLIAAIVFIVFMERSQRRLLVQYPKRQVGNKIMGGESSFMPLKVNTAGVIPPIFASSLLLMPTSVLAFVGQNPDKIPSWLQWLPSMSAQLTHGHPIFMILYAAMIIFFTFLYTSLVFNPDETAENLRKYGGFLPGIRPGKRTAEYLDFVLTRITVLGAAYITIVCLLPEFMISALGNSFYFGGTSILIVVTVTMDTVAQIQSHLLAHQYDGLIKKSKLKTGSKSAAAGTRGRIGR</sequence>
<dbReference type="Proteomes" id="UP000017837">
    <property type="component" value="Unassembled WGS sequence"/>
</dbReference>
<feature type="transmembrane region" description="Helical" evidence="10">
    <location>
        <begin position="232"/>
        <end position="253"/>
    </location>
</feature>
<comment type="subcellular location">
    <subcellularLocation>
        <location evidence="10">Cell membrane</location>
        <topology evidence="10">Multi-pass membrane protein</topology>
    </subcellularLocation>
    <subcellularLocation>
        <location evidence="1">Membrane</location>
        <topology evidence="1">Multi-pass membrane protein</topology>
    </subcellularLocation>
</comment>
<feature type="transmembrane region" description="Helical" evidence="10">
    <location>
        <begin position="143"/>
        <end position="160"/>
    </location>
</feature>
<dbReference type="GO" id="GO:0043952">
    <property type="term" value="P:protein transport by the Sec complex"/>
    <property type="evidence" value="ECO:0007669"/>
    <property type="project" value="UniProtKB-UniRule"/>
</dbReference>
<evidence type="ECO:0000313" key="12">
    <source>
        <dbReference type="EMBL" id="ESQ83970.1"/>
    </source>
</evidence>
<keyword evidence="5 10" id="KW-0653">Protein transport</keyword>
<feature type="transmembrane region" description="Helical" evidence="10">
    <location>
        <begin position="172"/>
        <end position="191"/>
    </location>
</feature>
<keyword evidence="6 10" id="KW-1133">Transmembrane helix</keyword>
<dbReference type="PATRIC" id="fig|1121022.4.peg.4064"/>
<gene>
    <name evidence="10 12" type="primary">secY</name>
    <name evidence="12" type="ORF">ABENE_19830</name>
</gene>
<dbReference type="InterPro" id="IPR026593">
    <property type="entry name" value="SecY"/>
</dbReference>
<comment type="subunit">
    <text evidence="10">Component of the Sec protein translocase complex. Heterotrimer consisting of SecY, SecE and SecG subunits. The heterotrimers can form oligomers, although 1 heterotrimer is thought to be able to translocate proteins. Interacts with the ribosome. Interacts with SecDF, and other proteins may be involved. Interacts with SecA.</text>
</comment>
<keyword evidence="10" id="KW-1003">Cell membrane</keyword>
<dbReference type="PRINTS" id="PR00303">
    <property type="entry name" value="SECYTRNLCASE"/>
</dbReference>
<comment type="caution">
    <text evidence="10">Lacks conserved residue(s) required for the propagation of feature annotation.</text>
</comment>
<feature type="transmembrane region" description="Helical" evidence="10">
    <location>
        <begin position="420"/>
        <end position="440"/>
    </location>
</feature>
<dbReference type="Gene3D" id="1.10.3370.10">
    <property type="entry name" value="SecY subunit domain"/>
    <property type="match status" value="1"/>
</dbReference>
<evidence type="ECO:0000256" key="2">
    <source>
        <dbReference type="ARBA" id="ARBA00005751"/>
    </source>
</evidence>
<keyword evidence="3 10" id="KW-0813">Transport</keyword>
<comment type="caution">
    <text evidence="12">The sequence shown here is derived from an EMBL/GenBank/DDBJ whole genome shotgun (WGS) entry which is preliminary data.</text>
</comment>
<reference evidence="12 13" key="1">
    <citation type="journal article" date="2014" name="Nature">
        <title>Sequential evolution of bacterial morphology by co-option of a developmental regulator.</title>
        <authorList>
            <person name="Jiang C."/>
            <person name="Brown P.J."/>
            <person name="Ducret A."/>
            <person name="Brun Y.V."/>
        </authorList>
    </citation>
    <scope>NUCLEOTIDE SEQUENCE [LARGE SCALE GENOMIC DNA]</scope>
    <source>
        <strain evidence="12 13">DSM 16100</strain>
    </source>
</reference>
<feature type="transmembrane region" description="Helical" evidence="10">
    <location>
        <begin position="203"/>
        <end position="220"/>
    </location>
</feature>
<dbReference type="eggNOG" id="COG0201">
    <property type="taxonomic scope" value="Bacteria"/>
</dbReference>
<evidence type="ECO:0000256" key="8">
    <source>
        <dbReference type="ARBA" id="ARBA00023136"/>
    </source>
</evidence>
<dbReference type="FunFam" id="1.10.3370.10:FF:000001">
    <property type="entry name" value="Preprotein translocase subunit SecY"/>
    <property type="match status" value="1"/>
</dbReference>
<keyword evidence="7 10" id="KW-0811">Translocation</keyword>
<evidence type="ECO:0000256" key="4">
    <source>
        <dbReference type="ARBA" id="ARBA00022692"/>
    </source>
</evidence>
<dbReference type="AlphaFoldDB" id="V4PF51"/>
<evidence type="ECO:0000256" key="6">
    <source>
        <dbReference type="ARBA" id="ARBA00022989"/>
    </source>
</evidence>
<feature type="transmembrane region" description="Helical" evidence="10">
    <location>
        <begin position="338"/>
        <end position="359"/>
    </location>
</feature>
<dbReference type="PANTHER" id="PTHR10906">
    <property type="entry name" value="SECY/SEC61-ALPHA FAMILY MEMBER"/>
    <property type="match status" value="1"/>
</dbReference>
<dbReference type="GO" id="GO:0005886">
    <property type="term" value="C:plasma membrane"/>
    <property type="evidence" value="ECO:0007669"/>
    <property type="project" value="UniProtKB-SubCell"/>
</dbReference>
<dbReference type="InterPro" id="IPR023201">
    <property type="entry name" value="SecY_dom_sf"/>
</dbReference>
<feature type="transmembrane region" description="Helical" evidence="10">
    <location>
        <begin position="391"/>
        <end position="414"/>
    </location>
</feature>
<feature type="transmembrane region" description="Helical" evidence="10">
    <location>
        <begin position="291"/>
        <end position="312"/>
    </location>
</feature>
<feature type="transmembrane region" description="Helical" evidence="10">
    <location>
        <begin position="102"/>
        <end position="122"/>
    </location>
</feature>
<evidence type="ECO:0000256" key="1">
    <source>
        <dbReference type="ARBA" id="ARBA00004141"/>
    </source>
</evidence>
<comment type="similarity">
    <text evidence="2 10 11">Belongs to the SecY/SEC61-alpha family.</text>
</comment>
<accession>V4PF51</accession>
<dbReference type="InterPro" id="IPR002208">
    <property type="entry name" value="SecY/SEC61-alpha"/>
</dbReference>
<keyword evidence="4 10" id="KW-0812">Transmembrane</keyword>
<dbReference type="NCBIfam" id="TIGR00967">
    <property type="entry name" value="3a0501s007"/>
    <property type="match status" value="1"/>
</dbReference>
<keyword evidence="13" id="KW-1185">Reference proteome</keyword>
<comment type="function">
    <text evidence="10">The central subunit of the protein translocation channel SecYEG. Consists of two halves formed by TMs 1-5 and 6-10. These two domains form a lateral gate at the front which open onto the bilayer between TMs 2 and 7, and are clamped together by SecE at the back. The channel is closed by both a pore ring composed of hydrophobic SecY resides and a short helix (helix 2A) on the extracellular side of the membrane which forms a plug. The plug probably moves laterally to allow the channel to open. The ring and the pore may move independently.</text>
</comment>
<dbReference type="STRING" id="1121022.GCA_000376105_04275"/>
<dbReference type="HAMAP" id="MF_01465">
    <property type="entry name" value="SecY"/>
    <property type="match status" value="1"/>
</dbReference>
<evidence type="ECO:0000256" key="10">
    <source>
        <dbReference type="HAMAP-Rule" id="MF_01465"/>
    </source>
</evidence>
<organism evidence="12 13">
    <name type="scientific">Asticcacaulis benevestitus DSM 16100 = ATCC BAA-896</name>
    <dbReference type="NCBI Taxonomy" id="1121022"/>
    <lineage>
        <taxon>Bacteria</taxon>
        <taxon>Pseudomonadati</taxon>
        <taxon>Pseudomonadota</taxon>
        <taxon>Alphaproteobacteria</taxon>
        <taxon>Caulobacterales</taxon>
        <taxon>Caulobacteraceae</taxon>
        <taxon>Asticcacaulis</taxon>
    </lineage>
</organism>
<dbReference type="PIRSF" id="PIRSF004557">
    <property type="entry name" value="SecY"/>
    <property type="match status" value="1"/>
</dbReference>
<dbReference type="SUPFAM" id="SSF103491">
    <property type="entry name" value="Preprotein translocase SecY subunit"/>
    <property type="match status" value="1"/>
</dbReference>
<keyword evidence="8 10" id="KW-0472">Membrane</keyword>
<protein>
    <recommendedName>
        <fullName evidence="9 10">Protein translocase subunit SecY</fullName>
    </recommendedName>
</protein>
<evidence type="ECO:0000313" key="13">
    <source>
        <dbReference type="Proteomes" id="UP000017837"/>
    </source>
</evidence>
<evidence type="ECO:0000256" key="9">
    <source>
        <dbReference type="ARBA" id="ARBA00039733"/>
    </source>
</evidence>
<dbReference type="GO" id="GO:0065002">
    <property type="term" value="P:intracellular protein transmembrane transport"/>
    <property type="evidence" value="ECO:0007669"/>
    <property type="project" value="UniProtKB-UniRule"/>
</dbReference>
<dbReference type="GO" id="GO:0006605">
    <property type="term" value="P:protein targeting"/>
    <property type="evidence" value="ECO:0007669"/>
    <property type="project" value="UniProtKB-UniRule"/>
</dbReference>
<evidence type="ECO:0000256" key="7">
    <source>
        <dbReference type="ARBA" id="ARBA00023010"/>
    </source>
</evidence>